<keyword evidence="8 11" id="KW-0408">Iron</keyword>
<feature type="binding site" evidence="11">
    <location>
        <position position="151"/>
    </location>
    <ligand>
        <name>pyridoxal 5'-phosphate</name>
        <dbReference type="ChEBI" id="CHEBI:597326"/>
    </ligand>
</feature>
<dbReference type="GO" id="GO:0044571">
    <property type="term" value="P:[2Fe-2S] cluster assembly"/>
    <property type="evidence" value="ECO:0007669"/>
    <property type="project" value="UniProtKB-UniRule"/>
</dbReference>
<dbReference type="GO" id="GO:0030170">
    <property type="term" value="F:pyridoxal phosphate binding"/>
    <property type="evidence" value="ECO:0007669"/>
    <property type="project" value="UniProtKB-UniRule"/>
</dbReference>
<dbReference type="HOGENOM" id="CLU_003433_0_0_9"/>
<keyword evidence="15" id="KW-1185">Reference proteome</keyword>
<dbReference type="InParanoid" id="B2A4X8"/>
<comment type="catalytic activity">
    <reaction evidence="10 11">
        <text>(sulfur carrier)-H + L-cysteine = (sulfur carrier)-SH + L-alanine</text>
        <dbReference type="Rhea" id="RHEA:43892"/>
        <dbReference type="Rhea" id="RHEA-COMP:14737"/>
        <dbReference type="Rhea" id="RHEA-COMP:14739"/>
        <dbReference type="ChEBI" id="CHEBI:29917"/>
        <dbReference type="ChEBI" id="CHEBI:35235"/>
        <dbReference type="ChEBI" id="CHEBI:57972"/>
        <dbReference type="ChEBI" id="CHEBI:64428"/>
        <dbReference type="EC" id="2.8.1.7"/>
    </reaction>
</comment>
<comment type="cofactor">
    <cofactor evidence="1 11 12">
        <name>pyridoxal 5'-phosphate</name>
        <dbReference type="ChEBI" id="CHEBI:597326"/>
    </cofactor>
</comment>
<reference evidence="14 15" key="2">
    <citation type="journal article" date="2011" name="J. Bacteriol.">
        <title>Complete genome sequence of the anaerobic, halophilic alkalithermophile Natranaerobius thermophilus JW/NM-WN-LF.</title>
        <authorList>
            <person name="Zhao B."/>
            <person name="Mesbah N.M."/>
            <person name="Dalin E."/>
            <person name="Goodwin L."/>
            <person name="Nolan M."/>
            <person name="Pitluck S."/>
            <person name="Chertkov O."/>
            <person name="Brettin T.S."/>
            <person name="Han J."/>
            <person name="Larimer F.W."/>
            <person name="Land M.L."/>
            <person name="Hauser L."/>
            <person name="Kyrpides N."/>
            <person name="Wiegel J."/>
        </authorList>
    </citation>
    <scope>NUCLEOTIDE SEQUENCE [LARGE SCALE GENOMIC DNA]</scope>
    <source>
        <strain evidence="15">ATCC BAA-1301 / DSM 18059 / JW/NM-WN-LF</strain>
    </source>
</reference>
<evidence type="ECO:0000313" key="14">
    <source>
        <dbReference type="EMBL" id="ACB83900.1"/>
    </source>
</evidence>
<dbReference type="Gene3D" id="1.10.260.50">
    <property type="match status" value="1"/>
</dbReference>
<dbReference type="GO" id="GO:0046872">
    <property type="term" value="F:metal ion binding"/>
    <property type="evidence" value="ECO:0007669"/>
    <property type="project" value="UniProtKB-KW"/>
</dbReference>
<feature type="domain" description="Aminotransferase class V" evidence="13">
    <location>
        <begin position="4"/>
        <end position="365"/>
    </location>
</feature>
<evidence type="ECO:0000259" key="13">
    <source>
        <dbReference type="Pfam" id="PF00266"/>
    </source>
</evidence>
<evidence type="ECO:0000256" key="8">
    <source>
        <dbReference type="ARBA" id="ARBA00023004"/>
    </source>
</evidence>
<proteinExistence type="inferred from homology"/>
<feature type="modified residue" description="N6-(pyridoxal phosphate)lysine" evidence="11">
    <location>
        <position position="202"/>
    </location>
</feature>
<evidence type="ECO:0000256" key="4">
    <source>
        <dbReference type="ARBA" id="ARBA00022679"/>
    </source>
</evidence>
<feature type="binding site" evidence="11">
    <location>
        <position position="179"/>
    </location>
    <ligand>
        <name>pyridoxal 5'-phosphate</name>
        <dbReference type="ChEBI" id="CHEBI:597326"/>
    </ligand>
</feature>
<dbReference type="Gene3D" id="3.90.1150.10">
    <property type="entry name" value="Aspartate Aminotransferase, domain 1"/>
    <property type="match status" value="1"/>
</dbReference>
<evidence type="ECO:0000256" key="1">
    <source>
        <dbReference type="ARBA" id="ARBA00001933"/>
    </source>
</evidence>
<dbReference type="PROSITE" id="PS00595">
    <property type="entry name" value="AA_TRANSFER_CLASS_5"/>
    <property type="match status" value="1"/>
</dbReference>
<dbReference type="KEGG" id="nth:Nther_0302"/>
<feature type="binding site" evidence="11">
    <location>
        <position position="237"/>
    </location>
    <ligand>
        <name>pyridoxal 5'-phosphate</name>
        <dbReference type="ChEBI" id="CHEBI:597326"/>
    </ligand>
</feature>
<evidence type="ECO:0000256" key="3">
    <source>
        <dbReference type="ARBA" id="ARBA00022490"/>
    </source>
</evidence>
<dbReference type="Proteomes" id="UP000001683">
    <property type="component" value="Chromosome"/>
</dbReference>
<evidence type="ECO:0000256" key="7">
    <source>
        <dbReference type="ARBA" id="ARBA00022898"/>
    </source>
</evidence>
<dbReference type="eggNOG" id="COG1104">
    <property type="taxonomic scope" value="Bacteria"/>
</dbReference>
<dbReference type="InterPro" id="IPR017772">
    <property type="entry name" value="Cys_deSase_NifS_bac/arc"/>
</dbReference>
<keyword evidence="4 11" id="KW-0808">Transferase</keyword>
<feature type="binding site" evidence="11">
    <location>
        <begin position="199"/>
        <end position="201"/>
    </location>
    <ligand>
        <name>pyridoxal 5'-phosphate</name>
        <dbReference type="ChEBI" id="CHEBI:597326"/>
    </ligand>
</feature>
<dbReference type="GO" id="GO:1990221">
    <property type="term" value="C:L-cysteine desulfurase complex"/>
    <property type="evidence" value="ECO:0007669"/>
    <property type="project" value="UniProtKB-ARBA"/>
</dbReference>
<protein>
    <recommendedName>
        <fullName evidence="11">Cysteine desulfurase IscS</fullName>
        <ecNumber evidence="11">2.8.1.7</ecNumber>
    </recommendedName>
</protein>
<dbReference type="OrthoDB" id="9808002at2"/>
<dbReference type="Pfam" id="PF00266">
    <property type="entry name" value="Aminotran_5"/>
    <property type="match status" value="1"/>
</dbReference>
<dbReference type="PANTHER" id="PTHR11601:SF34">
    <property type="entry name" value="CYSTEINE DESULFURASE"/>
    <property type="match status" value="1"/>
</dbReference>
<dbReference type="GO" id="GO:0031071">
    <property type="term" value="F:cysteine desulfurase activity"/>
    <property type="evidence" value="ECO:0007669"/>
    <property type="project" value="UniProtKB-UniRule"/>
</dbReference>
<evidence type="ECO:0000256" key="12">
    <source>
        <dbReference type="RuleBase" id="RU004504"/>
    </source>
</evidence>
<dbReference type="EMBL" id="CP001034">
    <property type="protein sequence ID" value="ACB83900.1"/>
    <property type="molecule type" value="Genomic_DNA"/>
</dbReference>
<dbReference type="InterPro" id="IPR015424">
    <property type="entry name" value="PyrdxlP-dep_Trfase"/>
</dbReference>
<dbReference type="InterPro" id="IPR015422">
    <property type="entry name" value="PyrdxlP-dep_Trfase_small"/>
</dbReference>
<accession>B2A4X8</accession>
<comment type="subcellular location">
    <subcellularLocation>
        <location evidence="11">Cytoplasm</location>
    </subcellularLocation>
</comment>
<gene>
    <name evidence="11" type="primary">iscS</name>
    <name evidence="14" type="ordered locus">Nther_0302</name>
</gene>
<keyword evidence="6 11" id="KW-0479">Metal-binding</keyword>
<evidence type="ECO:0000256" key="2">
    <source>
        <dbReference type="ARBA" id="ARBA00006490"/>
    </source>
</evidence>
<evidence type="ECO:0000256" key="6">
    <source>
        <dbReference type="ARBA" id="ARBA00022723"/>
    </source>
</evidence>
<dbReference type="HAMAP" id="MF_00331">
    <property type="entry name" value="Cys_desulf_IscS"/>
    <property type="match status" value="1"/>
</dbReference>
<dbReference type="InterPro" id="IPR016454">
    <property type="entry name" value="Cysteine_dSase"/>
</dbReference>
<dbReference type="EC" id="2.8.1.7" evidence="11"/>
<sequence length="392" mass="43191">MNKIYLDHGATTPMREEVFETMKPYLQDNFGNPSSIHSFGREVRKAVDEAREQVANAINAQPEEIIFTSGGTESDNLAIQGVIEKIGDKGNHIITTQIEHHAVLDTCEAMEEKGYKVTYLPVDKYGLVNPKDLQEAINEDTVLITIMHGNNEVGTIQPIKELAEIAKDNDVYFHTDAVQTVGNIPIDVQDLGIDMLTLSAHKFYGPKGIGALYIKKGTKLQRVVHGGAQERKIRPGTENVPGIVGLGKAIELATEELDTKGKHIQKLRDKLIEGLSKVEDSRLNGHPERRLPNNVNMSFEYIEGESLLLNLDMKGIAASSGSACTSGSLDPSHVLMAMGLSHQTAHGSLRLTLGRDNTEEEIDYVIEAVPEIVNRLRDMSSIWKGKEANYSN</sequence>
<comment type="pathway">
    <text evidence="11">Cofactor biosynthesis; iron-sulfur cluster biosynthesis.</text>
</comment>
<keyword evidence="5 11" id="KW-0001">2Fe-2S</keyword>
<feature type="binding site" evidence="11">
    <location>
        <begin position="71"/>
        <end position="72"/>
    </location>
    <ligand>
        <name>pyridoxal 5'-phosphate</name>
        <dbReference type="ChEBI" id="CHEBI:597326"/>
    </ligand>
</feature>
<comment type="subunit">
    <text evidence="11">Homodimer. Forms a heterotetramer with IscU, interacts with other sulfur acceptors.</text>
</comment>
<feature type="binding site" description="via persulfide group" evidence="11">
    <location>
        <position position="324"/>
    </location>
    <ligand>
        <name>[2Fe-2S] cluster</name>
        <dbReference type="ChEBI" id="CHEBI:190135"/>
        <note>ligand shared with IscU</note>
    </ligand>
</feature>
<feature type="active site" description="Cysteine persulfide intermediate" evidence="11">
    <location>
        <position position="324"/>
    </location>
</feature>
<name>B2A4X8_NATTJ</name>
<keyword evidence="9 11" id="KW-0411">Iron-sulfur</keyword>
<dbReference type="InterPro" id="IPR015421">
    <property type="entry name" value="PyrdxlP-dep_Trfase_major"/>
</dbReference>
<dbReference type="GO" id="GO:0006520">
    <property type="term" value="P:amino acid metabolic process"/>
    <property type="evidence" value="ECO:0007669"/>
    <property type="project" value="InterPro"/>
</dbReference>
<organism evidence="14 15">
    <name type="scientific">Natranaerobius thermophilus (strain ATCC BAA-1301 / DSM 18059 / JW/NM-WN-LF)</name>
    <dbReference type="NCBI Taxonomy" id="457570"/>
    <lineage>
        <taxon>Bacteria</taxon>
        <taxon>Bacillati</taxon>
        <taxon>Bacillota</taxon>
        <taxon>Clostridia</taxon>
        <taxon>Natranaerobiales</taxon>
        <taxon>Natranaerobiaceae</taxon>
        <taxon>Natranaerobius</taxon>
    </lineage>
</organism>
<evidence type="ECO:0000256" key="5">
    <source>
        <dbReference type="ARBA" id="ARBA00022714"/>
    </source>
</evidence>
<dbReference type="NCBIfam" id="TIGR03402">
    <property type="entry name" value="FeS_nifS"/>
    <property type="match status" value="1"/>
</dbReference>
<evidence type="ECO:0000256" key="11">
    <source>
        <dbReference type="HAMAP-Rule" id="MF_00331"/>
    </source>
</evidence>
<dbReference type="AlphaFoldDB" id="B2A4X8"/>
<dbReference type="InterPro" id="IPR020578">
    <property type="entry name" value="Aminotrans_V_PyrdxlP_BS"/>
</dbReference>
<dbReference type="SUPFAM" id="SSF53383">
    <property type="entry name" value="PLP-dependent transferases"/>
    <property type="match status" value="1"/>
</dbReference>
<reference evidence="14 15" key="1">
    <citation type="submission" date="2008-04" db="EMBL/GenBank/DDBJ databases">
        <title>Complete sequence of chromosome of Natranaerobius thermophilus JW/NM-WN-LF.</title>
        <authorList>
            <consortium name="US DOE Joint Genome Institute"/>
            <person name="Copeland A."/>
            <person name="Lucas S."/>
            <person name="Lapidus A."/>
            <person name="Glavina del Rio T."/>
            <person name="Dalin E."/>
            <person name="Tice H."/>
            <person name="Bruce D."/>
            <person name="Goodwin L."/>
            <person name="Pitluck S."/>
            <person name="Chertkov O."/>
            <person name="Brettin T."/>
            <person name="Detter J.C."/>
            <person name="Han C."/>
            <person name="Kuske C.R."/>
            <person name="Schmutz J."/>
            <person name="Larimer F."/>
            <person name="Land M."/>
            <person name="Hauser L."/>
            <person name="Kyrpides N."/>
            <person name="Lykidis A."/>
            <person name="Mesbah N.M."/>
            <person name="Wiegel J."/>
        </authorList>
    </citation>
    <scope>NUCLEOTIDE SEQUENCE [LARGE SCALE GENOMIC DNA]</scope>
    <source>
        <strain evidence="15">ATCC BAA-1301 / DSM 18059 / JW/NM-WN-LF</strain>
    </source>
</reference>
<dbReference type="PANTHER" id="PTHR11601">
    <property type="entry name" value="CYSTEINE DESULFURYLASE FAMILY MEMBER"/>
    <property type="match status" value="1"/>
</dbReference>
<dbReference type="PIRSF" id="PIRSF005572">
    <property type="entry name" value="NifS"/>
    <property type="match status" value="1"/>
</dbReference>
<dbReference type="GO" id="GO:0051537">
    <property type="term" value="F:2 iron, 2 sulfur cluster binding"/>
    <property type="evidence" value="ECO:0007669"/>
    <property type="project" value="UniProtKB-UniRule"/>
</dbReference>
<dbReference type="UniPathway" id="UPA00266"/>
<dbReference type="FunFam" id="3.40.640.10:FF:000003">
    <property type="entry name" value="Cysteine desulfurase IscS"/>
    <property type="match status" value="1"/>
</dbReference>
<evidence type="ECO:0000313" key="15">
    <source>
        <dbReference type="Proteomes" id="UP000001683"/>
    </source>
</evidence>
<comment type="similarity">
    <text evidence="2 11">Belongs to the class-V pyridoxal-phosphate-dependent aminotransferase family. NifS/IscS subfamily.</text>
</comment>
<evidence type="ECO:0000256" key="10">
    <source>
        <dbReference type="ARBA" id="ARBA00050776"/>
    </source>
</evidence>
<keyword evidence="7 11" id="KW-0663">Pyridoxal phosphate</keyword>
<dbReference type="STRING" id="457570.Nther_0302"/>
<keyword evidence="3 11" id="KW-0963">Cytoplasm</keyword>
<dbReference type="NCBIfam" id="NF002806">
    <property type="entry name" value="PRK02948.1"/>
    <property type="match status" value="1"/>
</dbReference>
<comment type="function">
    <text evidence="11">Master enzyme that delivers sulfur to a number of partners involved in Fe-S cluster assembly, tRNA modification or cofactor biosynthesis. Catalyzes the removal of elemental sulfur atoms from cysteine to produce alanine. Functions as a sulfur delivery protein for Fe-S cluster synthesis onto IscU, an Fe-S scaffold assembly protein, as well as other S acceptor proteins.</text>
</comment>
<dbReference type="RefSeq" id="WP_012446788.1">
    <property type="nucleotide sequence ID" value="NC_010718.1"/>
</dbReference>
<evidence type="ECO:0000256" key="9">
    <source>
        <dbReference type="ARBA" id="ARBA00023014"/>
    </source>
</evidence>
<dbReference type="InterPro" id="IPR000192">
    <property type="entry name" value="Aminotrans_V_dom"/>
</dbReference>
<dbReference type="FunCoup" id="B2A4X8">
    <property type="interactions" value="371"/>
</dbReference>
<dbReference type="Gene3D" id="3.40.640.10">
    <property type="entry name" value="Type I PLP-dependent aspartate aminotransferase-like (Major domain)"/>
    <property type="match status" value="1"/>
</dbReference>
<dbReference type="InterPro" id="IPR010240">
    <property type="entry name" value="Cys_deSase_IscS"/>
</dbReference>